<dbReference type="InterPro" id="IPR028994">
    <property type="entry name" value="Integrin_alpha_N"/>
</dbReference>
<dbReference type="EMBL" id="UINC01191068">
    <property type="protein sequence ID" value="SVE05521.1"/>
    <property type="molecule type" value="Genomic_DNA"/>
</dbReference>
<name>A0A383AD23_9ZZZZ</name>
<feature type="non-terminal residue" evidence="2">
    <location>
        <position position="1"/>
    </location>
</feature>
<evidence type="ECO:0000256" key="1">
    <source>
        <dbReference type="ARBA" id="ARBA00022729"/>
    </source>
</evidence>
<gene>
    <name evidence="2" type="ORF">METZ01_LOCUS458375</name>
</gene>
<evidence type="ECO:0008006" key="3">
    <source>
        <dbReference type="Google" id="ProtNLM"/>
    </source>
</evidence>
<sequence length="151" mass="16649">VDGDGDMDVLSASKSDDKIAWYENDGSESFTEHAISTSADYAYSVYAADVDGDGDLDVLSASEYDDKIAWYEQEGSPLFQPQTTAELQTAVDLWVSDNSSALASYGEINTWDVSLITDMSDLFKLKTTFNDDISNWDVSNVINMSEMFENA</sequence>
<dbReference type="InterPro" id="IPR013517">
    <property type="entry name" value="FG-GAP"/>
</dbReference>
<keyword evidence="1" id="KW-0732">Signal</keyword>
<dbReference type="AlphaFoldDB" id="A0A383AD23"/>
<dbReference type="SUPFAM" id="SSF69318">
    <property type="entry name" value="Integrin alpha N-terminal domain"/>
    <property type="match status" value="1"/>
</dbReference>
<protein>
    <recommendedName>
        <fullName evidence="3">BspA family leucine-rich repeat surface protein</fullName>
    </recommendedName>
</protein>
<accession>A0A383AD23</accession>
<dbReference type="InterPro" id="IPR005046">
    <property type="entry name" value="DUF285"/>
</dbReference>
<dbReference type="PANTHER" id="PTHR44103">
    <property type="entry name" value="PROPROTEIN CONVERTASE P"/>
    <property type="match status" value="1"/>
</dbReference>
<organism evidence="2">
    <name type="scientific">marine metagenome</name>
    <dbReference type="NCBI Taxonomy" id="408172"/>
    <lineage>
        <taxon>unclassified sequences</taxon>
        <taxon>metagenomes</taxon>
        <taxon>ecological metagenomes</taxon>
    </lineage>
</organism>
<reference evidence="2" key="1">
    <citation type="submission" date="2018-05" db="EMBL/GenBank/DDBJ databases">
        <authorList>
            <person name="Lanie J.A."/>
            <person name="Ng W.-L."/>
            <person name="Kazmierczak K.M."/>
            <person name="Andrzejewski T.M."/>
            <person name="Davidsen T.M."/>
            <person name="Wayne K.J."/>
            <person name="Tettelin H."/>
            <person name="Glass J.I."/>
            <person name="Rusch D."/>
            <person name="Podicherti R."/>
            <person name="Tsui H.-C.T."/>
            <person name="Winkler M.E."/>
        </authorList>
    </citation>
    <scope>NUCLEOTIDE SEQUENCE</scope>
</reference>
<proteinExistence type="predicted"/>
<evidence type="ECO:0000313" key="2">
    <source>
        <dbReference type="EMBL" id="SVE05521.1"/>
    </source>
</evidence>
<dbReference type="PANTHER" id="PTHR44103:SF1">
    <property type="entry name" value="PROPROTEIN CONVERTASE P"/>
    <property type="match status" value="1"/>
</dbReference>
<feature type="non-terminal residue" evidence="2">
    <location>
        <position position="151"/>
    </location>
</feature>
<dbReference type="Pfam" id="PF03382">
    <property type="entry name" value="DUF285"/>
    <property type="match status" value="1"/>
</dbReference>
<dbReference type="Pfam" id="PF13517">
    <property type="entry name" value="FG-GAP_3"/>
    <property type="match status" value="1"/>
</dbReference>